<organism evidence="1 2">
    <name type="scientific">Nephila pilipes</name>
    <name type="common">Giant wood spider</name>
    <name type="synonym">Nephila maculata</name>
    <dbReference type="NCBI Taxonomy" id="299642"/>
    <lineage>
        <taxon>Eukaryota</taxon>
        <taxon>Metazoa</taxon>
        <taxon>Ecdysozoa</taxon>
        <taxon>Arthropoda</taxon>
        <taxon>Chelicerata</taxon>
        <taxon>Arachnida</taxon>
        <taxon>Araneae</taxon>
        <taxon>Araneomorphae</taxon>
        <taxon>Entelegynae</taxon>
        <taxon>Araneoidea</taxon>
        <taxon>Nephilidae</taxon>
        <taxon>Nephila</taxon>
    </lineage>
</organism>
<name>A0A8X6PYR6_NEPPI</name>
<sequence>MYDLSVSVHATRTAGSEFLNAVTRALLFTLVSAIISKRSLSIPALKGASPVPLGGEGRVARGRSVVSPRSAAQYCRVGSTFRYPEMSGRGGGVAAF</sequence>
<comment type="caution">
    <text evidence="1">The sequence shown here is derived from an EMBL/GenBank/DDBJ whole genome shotgun (WGS) entry which is preliminary data.</text>
</comment>
<dbReference type="EMBL" id="BMAW01121224">
    <property type="protein sequence ID" value="GFT93136.1"/>
    <property type="molecule type" value="Genomic_DNA"/>
</dbReference>
<evidence type="ECO:0000313" key="1">
    <source>
        <dbReference type="EMBL" id="GFT93136.1"/>
    </source>
</evidence>
<dbReference type="AlphaFoldDB" id="A0A8X6PYR6"/>
<proteinExistence type="predicted"/>
<dbReference type="Proteomes" id="UP000887013">
    <property type="component" value="Unassembled WGS sequence"/>
</dbReference>
<reference evidence="1" key="1">
    <citation type="submission" date="2020-08" db="EMBL/GenBank/DDBJ databases">
        <title>Multicomponent nature underlies the extraordinary mechanical properties of spider dragline silk.</title>
        <authorList>
            <person name="Kono N."/>
            <person name="Nakamura H."/>
            <person name="Mori M."/>
            <person name="Yoshida Y."/>
            <person name="Ohtoshi R."/>
            <person name="Malay A.D."/>
            <person name="Moran D.A.P."/>
            <person name="Tomita M."/>
            <person name="Numata K."/>
            <person name="Arakawa K."/>
        </authorList>
    </citation>
    <scope>NUCLEOTIDE SEQUENCE</scope>
</reference>
<accession>A0A8X6PYR6</accession>
<protein>
    <submittedName>
        <fullName evidence="1">Uncharacterized protein</fullName>
    </submittedName>
</protein>
<keyword evidence="2" id="KW-1185">Reference proteome</keyword>
<evidence type="ECO:0000313" key="2">
    <source>
        <dbReference type="Proteomes" id="UP000887013"/>
    </source>
</evidence>
<gene>
    <name evidence="1" type="ORF">NPIL_222961</name>
</gene>